<name>A0A385SXI8_9BACT</name>
<dbReference type="SUPFAM" id="SSF51206">
    <property type="entry name" value="cAMP-binding domain-like"/>
    <property type="match status" value="1"/>
</dbReference>
<dbReference type="Proteomes" id="UP000266183">
    <property type="component" value="Chromosome"/>
</dbReference>
<gene>
    <name evidence="2" type="ORF">D4L85_30970</name>
</gene>
<dbReference type="InterPro" id="IPR014710">
    <property type="entry name" value="RmlC-like_jellyroll"/>
</dbReference>
<dbReference type="CDD" id="cd00038">
    <property type="entry name" value="CAP_ED"/>
    <property type="match status" value="1"/>
</dbReference>
<organism evidence="2 3">
    <name type="scientific">Chryseolinea soli</name>
    <dbReference type="NCBI Taxonomy" id="2321403"/>
    <lineage>
        <taxon>Bacteria</taxon>
        <taxon>Pseudomonadati</taxon>
        <taxon>Bacteroidota</taxon>
        <taxon>Cytophagia</taxon>
        <taxon>Cytophagales</taxon>
        <taxon>Fulvivirgaceae</taxon>
        <taxon>Chryseolinea</taxon>
    </lineage>
</organism>
<dbReference type="RefSeq" id="WP_119757993.1">
    <property type="nucleotide sequence ID" value="NZ_CP032382.1"/>
</dbReference>
<dbReference type="InterPro" id="IPR018490">
    <property type="entry name" value="cNMP-bd_dom_sf"/>
</dbReference>
<dbReference type="OrthoDB" id="1933280at2"/>
<dbReference type="Gene3D" id="2.60.120.10">
    <property type="entry name" value="Jelly Rolls"/>
    <property type="match status" value="1"/>
</dbReference>
<evidence type="ECO:0000313" key="2">
    <source>
        <dbReference type="EMBL" id="AYB34735.1"/>
    </source>
</evidence>
<keyword evidence="3" id="KW-1185">Reference proteome</keyword>
<dbReference type="AlphaFoldDB" id="A0A385SXI8"/>
<evidence type="ECO:0000259" key="1">
    <source>
        <dbReference type="PROSITE" id="PS50042"/>
    </source>
</evidence>
<evidence type="ECO:0000313" key="3">
    <source>
        <dbReference type="Proteomes" id="UP000266183"/>
    </source>
</evidence>
<reference evidence="3" key="1">
    <citation type="submission" date="2018-09" db="EMBL/GenBank/DDBJ databases">
        <title>Chryseolinea sp. KIS68-18 isolated from soil.</title>
        <authorList>
            <person name="Weon H.-Y."/>
            <person name="Kwon S.-W."/>
            <person name="Lee S.A."/>
        </authorList>
    </citation>
    <scope>NUCLEOTIDE SEQUENCE [LARGE SCALE GENOMIC DNA]</scope>
    <source>
        <strain evidence="3">KIS68-18</strain>
    </source>
</reference>
<dbReference type="EMBL" id="CP032382">
    <property type="protein sequence ID" value="AYB34735.1"/>
    <property type="molecule type" value="Genomic_DNA"/>
</dbReference>
<dbReference type="PROSITE" id="PS50042">
    <property type="entry name" value="CNMP_BINDING_3"/>
    <property type="match status" value="1"/>
</dbReference>
<sequence>MSIDKLFTSFDRYIPLDEPERADLKERVIERKIKRRQLILTEDEVCRHHTFVVEGCFKVFQVDKKGVEHNLQFAAENDWIMIVDSFYSETKSKVNIEAIEPSTILQISRPDFVYFLRTYPKFDRNFRVIVETRFAELENRLLQIVSSTAEERYLAFLRQYPQLSQRLPNTQIASYLGITPEFLSTIRKEIAQRRAHP</sequence>
<feature type="domain" description="Cyclic nucleotide-binding" evidence="1">
    <location>
        <begin position="12"/>
        <end position="116"/>
    </location>
</feature>
<accession>A0A385SXI8</accession>
<dbReference type="KEGG" id="chk:D4L85_30970"/>
<dbReference type="InterPro" id="IPR000595">
    <property type="entry name" value="cNMP-bd_dom"/>
</dbReference>
<proteinExistence type="predicted"/>
<dbReference type="Pfam" id="PF00027">
    <property type="entry name" value="cNMP_binding"/>
    <property type="match status" value="1"/>
</dbReference>
<protein>
    <submittedName>
        <fullName evidence="2">Crp/Fnr family transcriptional regulator</fullName>
    </submittedName>
</protein>